<dbReference type="PROSITE" id="PS51257">
    <property type="entry name" value="PROKAR_LIPOPROTEIN"/>
    <property type="match status" value="1"/>
</dbReference>
<dbReference type="SUPFAM" id="SSF54534">
    <property type="entry name" value="FKBP-like"/>
    <property type="match status" value="1"/>
</dbReference>
<feature type="domain" description="PPIase FKBP-type" evidence="7">
    <location>
        <begin position="74"/>
        <end position="156"/>
    </location>
</feature>
<evidence type="ECO:0000313" key="9">
    <source>
        <dbReference type="Proteomes" id="UP000627292"/>
    </source>
</evidence>
<dbReference type="GO" id="GO:0003755">
    <property type="term" value="F:peptidyl-prolyl cis-trans isomerase activity"/>
    <property type="evidence" value="ECO:0007669"/>
    <property type="project" value="UniProtKB-UniRule"/>
</dbReference>
<evidence type="ECO:0000313" key="8">
    <source>
        <dbReference type="EMBL" id="GGH65442.1"/>
    </source>
</evidence>
<name>A0A917MWT3_9BACT</name>
<dbReference type="PANTHER" id="PTHR43811:SF19">
    <property type="entry name" value="39 KDA FK506-BINDING NUCLEAR PROTEIN"/>
    <property type="match status" value="1"/>
</dbReference>
<comment type="similarity">
    <text evidence="2 6">Belongs to the FKBP-type PPIase family.</text>
</comment>
<dbReference type="PANTHER" id="PTHR43811">
    <property type="entry name" value="FKBP-TYPE PEPTIDYL-PROLYL CIS-TRANS ISOMERASE FKPA"/>
    <property type="match status" value="1"/>
</dbReference>
<comment type="catalytic activity">
    <reaction evidence="1 5 6">
        <text>[protein]-peptidylproline (omega=180) = [protein]-peptidylproline (omega=0)</text>
        <dbReference type="Rhea" id="RHEA:16237"/>
        <dbReference type="Rhea" id="RHEA-COMP:10747"/>
        <dbReference type="Rhea" id="RHEA-COMP:10748"/>
        <dbReference type="ChEBI" id="CHEBI:83833"/>
        <dbReference type="ChEBI" id="CHEBI:83834"/>
        <dbReference type="EC" id="5.2.1.8"/>
    </reaction>
</comment>
<dbReference type="Pfam" id="PF00254">
    <property type="entry name" value="FKBP_C"/>
    <property type="match status" value="1"/>
</dbReference>
<evidence type="ECO:0000256" key="4">
    <source>
        <dbReference type="ARBA" id="ARBA00023235"/>
    </source>
</evidence>
<comment type="caution">
    <text evidence="8">The sequence shown here is derived from an EMBL/GenBank/DDBJ whole genome shotgun (WGS) entry which is preliminary data.</text>
</comment>
<evidence type="ECO:0000256" key="3">
    <source>
        <dbReference type="ARBA" id="ARBA00023110"/>
    </source>
</evidence>
<evidence type="ECO:0000256" key="5">
    <source>
        <dbReference type="PROSITE-ProRule" id="PRU00277"/>
    </source>
</evidence>
<dbReference type="EC" id="5.2.1.8" evidence="6"/>
<accession>A0A917MWT3</accession>
<evidence type="ECO:0000256" key="6">
    <source>
        <dbReference type="RuleBase" id="RU003915"/>
    </source>
</evidence>
<evidence type="ECO:0000259" key="7">
    <source>
        <dbReference type="PROSITE" id="PS50059"/>
    </source>
</evidence>
<dbReference type="RefSeq" id="WP_188951753.1">
    <property type="nucleotide sequence ID" value="NZ_BMIB01000002.1"/>
</dbReference>
<organism evidence="8 9">
    <name type="scientific">Filimonas zeae</name>
    <dbReference type="NCBI Taxonomy" id="1737353"/>
    <lineage>
        <taxon>Bacteria</taxon>
        <taxon>Pseudomonadati</taxon>
        <taxon>Bacteroidota</taxon>
        <taxon>Chitinophagia</taxon>
        <taxon>Chitinophagales</taxon>
        <taxon>Chitinophagaceae</taxon>
        <taxon>Filimonas</taxon>
    </lineage>
</organism>
<evidence type="ECO:0000256" key="1">
    <source>
        <dbReference type="ARBA" id="ARBA00000971"/>
    </source>
</evidence>
<keyword evidence="3 5" id="KW-0697">Rotamase</keyword>
<keyword evidence="9" id="KW-1185">Reference proteome</keyword>
<reference evidence="8" key="1">
    <citation type="journal article" date="2014" name="Int. J. Syst. Evol. Microbiol.">
        <title>Complete genome sequence of Corynebacterium casei LMG S-19264T (=DSM 44701T), isolated from a smear-ripened cheese.</title>
        <authorList>
            <consortium name="US DOE Joint Genome Institute (JGI-PGF)"/>
            <person name="Walter F."/>
            <person name="Albersmeier A."/>
            <person name="Kalinowski J."/>
            <person name="Ruckert C."/>
        </authorList>
    </citation>
    <scope>NUCLEOTIDE SEQUENCE</scope>
    <source>
        <strain evidence="8">CGMCC 1.15290</strain>
    </source>
</reference>
<dbReference type="AlphaFoldDB" id="A0A917MWT3"/>
<proteinExistence type="inferred from homology"/>
<dbReference type="EMBL" id="BMIB01000002">
    <property type="protein sequence ID" value="GGH65442.1"/>
    <property type="molecule type" value="Genomic_DNA"/>
</dbReference>
<sequence length="156" mass="17041">MKNLPHTILTVAICLLGYSCLKNSDQGCQAMAPETEEPRMKAFCESRQISYTRLPTSLYYQITDSGYGKIPDAQSTVSVQFTGTLLDGSVFDQSTTPVTIKMTNLIDGWQQGLSLLKKGGSIRLIVPSYLGYGCTAQKGIPANSVLYFDIKLADVQ</sequence>
<protein>
    <recommendedName>
        <fullName evidence="6">Peptidyl-prolyl cis-trans isomerase</fullName>
        <ecNumber evidence="6">5.2.1.8</ecNumber>
    </recommendedName>
</protein>
<dbReference type="Proteomes" id="UP000627292">
    <property type="component" value="Unassembled WGS sequence"/>
</dbReference>
<keyword evidence="4 5" id="KW-0413">Isomerase</keyword>
<dbReference type="PROSITE" id="PS50059">
    <property type="entry name" value="FKBP_PPIASE"/>
    <property type="match status" value="1"/>
</dbReference>
<reference evidence="8" key="2">
    <citation type="submission" date="2020-09" db="EMBL/GenBank/DDBJ databases">
        <authorList>
            <person name="Sun Q."/>
            <person name="Zhou Y."/>
        </authorList>
    </citation>
    <scope>NUCLEOTIDE SEQUENCE</scope>
    <source>
        <strain evidence="8">CGMCC 1.15290</strain>
    </source>
</reference>
<evidence type="ECO:0000256" key="2">
    <source>
        <dbReference type="ARBA" id="ARBA00006577"/>
    </source>
</evidence>
<dbReference type="InterPro" id="IPR001179">
    <property type="entry name" value="PPIase_FKBP_dom"/>
</dbReference>
<dbReference type="Gene3D" id="3.10.50.40">
    <property type="match status" value="1"/>
</dbReference>
<dbReference type="InterPro" id="IPR046357">
    <property type="entry name" value="PPIase_dom_sf"/>
</dbReference>
<gene>
    <name evidence="8" type="ORF">GCM10011379_18570</name>
</gene>